<dbReference type="OrthoDB" id="9807021at2"/>
<dbReference type="GO" id="GO:0007165">
    <property type="term" value="P:signal transduction"/>
    <property type="evidence" value="ECO:0007669"/>
    <property type="project" value="UniProtKB-KW"/>
</dbReference>
<comment type="caution">
    <text evidence="4">The sequence shown here is derived from an EMBL/GenBank/DDBJ whole genome shotgun (WGS) entry which is preliminary data.</text>
</comment>
<proteinExistence type="predicted"/>
<dbReference type="AlphaFoldDB" id="A0A5D0D091"/>
<organism evidence="4 5">
    <name type="scientific">Paenibacillus faecis</name>
    <dbReference type="NCBI Taxonomy" id="862114"/>
    <lineage>
        <taxon>Bacteria</taxon>
        <taxon>Bacillati</taxon>
        <taxon>Bacillota</taxon>
        <taxon>Bacilli</taxon>
        <taxon>Bacillales</taxon>
        <taxon>Paenibacillaceae</taxon>
        <taxon>Paenibacillus</taxon>
    </lineage>
</organism>
<gene>
    <name evidence="4" type="ORF">FRY98_07030</name>
</gene>
<reference evidence="4 5" key="1">
    <citation type="submission" date="2019-08" db="EMBL/GenBank/DDBJ databases">
        <title>Genome sequencing of Paenibacillus faecis DSM 23593(T).</title>
        <authorList>
            <person name="Kook J.-K."/>
            <person name="Park S.-N."/>
            <person name="Lim Y.K."/>
        </authorList>
    </citation>
    <scope>NUCLEOTIDE SEQUENCE [LARGE SCALE GENOMIC DNA]</scope>
    <source>
        <strain evidence="4 5">DSM 23593</strain>
    </source>
</reference>
<dbReference type="GO" id="GO:0016020">
    <property type="term" value="C:membrane"/>
    <property type="evidence" value="ECO:0007669"/>
    <property type="project" value="InterPro"/>
</dbReference>
<dbReference type="PROSITE" id="PS50111">
    <property type="entry name" value="CHEMOTAXIS_TRANSDUC_2"/>
    <property type="match status" value="1"/>
</dbReference>
<keyword evidence="1 2" id="KW-0807">Transducer</keyword>
<dbReference type="SUPFAM" id="SSF103190">
    <property type="entry name" value="Sensory domain-like"/>
    <property type="match status" value="1"/>
</dbReference>
<dbReference type="SUPFAM" id="SSF58104">
    <property type="entry name" value="Methyl-accepting chemotaxis protein (MCP) signaling domain"/>
    <property type="match status" value="1"/>
</dbReference>
<dbReference type="PANTHER" id="PTHR32089">
    <property type="entry name" value="METHYL-ACCEPTING CHEMOTAXIS PROTEIN MCPB"/>
    <property type="match status" value="1"/>
</dbReference>
<evidence type="ECO:0000259" key="3">
    <source>
        <dbReference type="PROSITE" id="PS50111"/>
    </source>
</evidence>
<dbReference type="Proteomes" id="UP000325218">
    <property type="component" value="Unassembled WGS sequence"/>
</dbReference>
<dbReference type="InterPro" id="IPR029151">
    <property type="entry name" value="Sensor-like_sf"/>
</dbReference>
<sequence>MSILDSLIESVPYMQKMIKGDIMIGITDLEKFLLYEPSQAIDFQIKPGDPIPAEDRNLRTALAGQISSTQLPAEIYGFPILASAIPVRDEQGTIIGALATAQSMENQLKLEENMLMMDSIAGRLVDMVQTVAAHSEELTATSENMLANTKQTVENSSEMNHTIGFIKEISEQTNLLGLNAAIEAARVGELGAGFEVVAKEVHKLSVSTKEATANISSTLTSVQDSIRRLETDFSQIVHSSQEQAVLVTEFMTVIDQLNEASQQMKLFVESLIHHTKE</sequence>
<dbReference type="PANTHER" id="PTHR32089:SF112">
    <property type="entry name" value="LYSOZYME-LIKE PROTEIN-RELATED"/>
    <property type="match status" value="1"/>
</dbReference>
<evidence type="ECO:0000256" key="2">
    <source>
        <dbReference type="PROSITE-ProRule" id="PRU00284"/>
    </source>
</evidence>
<protein>
    <submittedName>
        <fullName evidence="4">Methyl-accepting chemotaxis protein</fullName>
    </submittedName>
</protein>
<evidence type="ECO:0000313" key="4">
    <source>
        <dbReference type="EMBL" id="TYA15373.1"/>
    </source>
</evidence>
<name>A0A5D0D091_9BACL</name>
<accession>A0A5D0D091</accession>
<dbReference type="Pfam" id="PF00015">
    <property type="entry name" value="MCPsignal"/>
    <property type="match status" value="1"/>
</dbReference>
<dbReference type="InterPro" id="IPR004089">
    <property type="entry name" value="MCPsignal_dom"/>
</dbReference>
<dbReference type="EMBL" id="VSDO01000001">
    <property type="protein sequence ID" value="TYA15373.1"/>
    <property type="molecule type" value="Genomic_DNA"/>
</dbReference>
<dbReference type="Gene3D" id="1.10.287.950">
    <property type="entry name" value="Methyl-accepting chemotaxis protein"/>
    <property type="match status" value="1"/>
</dbReference>
<evidence type="ECO:0000256" key="1">
    <source>
        <dbReference type="ARBA" id="ARBA00023224"/>
    </source>
</evidence>
<dbReference type="RefSeq" id="WP_148450963.1">
    <property type="nucleotide sequence ID" value="NZ_VSDO01000001.1"/>
</dbReference>
<keyword evidence="5" id="KW-1185">Reference proteome</keyword>
<feature type="domain" description="Methyl-accepting transducer" evidence="3">
    <location>
        <begin position="126"/>
        <end position="277"/>
    </location>
</feature>
<evidence type="ECO:0000313" key="5">
    <source>
        <dbReference type="Proteomes" id="UP000325218"/>
    </source>
</evidence>
<dbReference type="SMART" id="SM00283">
    <property type="entry name" value="MA"/>
    <property type="match status" value="1"/>
</dbReference>